<sequence>MAPRAVRRHGSKVRKARCVFSSKDARVPHRRWVVREDDGTVASVLADSSRRVISNPFAGSAVSTRLPPFSSDDESKWWADHAIVIVSSDGTIVLYLFRPVYKTFFLPSFSASLLPPSDAAWTSLRKTLPIRPYEKDRFCMAYHNGKIVLCRGQEARCITATKSVVLAGKDDAWWAPAPRELADEPNSSYVLESQDELLWALVRVMSQQNEASSRDAPEWVRKDGRSFANRILFLGQPSSFAVDAATIGMSGGEAYFVIKKRICVLSATAIERCFLFKFSFRDDKSEFIEQLPEQWNDEDCFWLTPQPII</sequence>
<accession>A0AAV5D997</accession>
<name>A0AAV5D997_ELECO</name>
<proteinExistence type="predicted"/>
<comment type="caution">
    <text evidence="2">The sequence shown here is derived from an EMBL/GenBank/DDBJ whole genome shotgun (WGS) entry which is preliminary data.</text>
</comment>
<dbReference type="InterPro" id="IPR005174">
    <property type="entry name" value="KIB1-4_b-propeller"/>
</dbReference>
<protein>
    <recommendedName>
        <fullName evidence="1">KIB1-4 beta-propeller domain-containing protein</fullName>
    </recommendedName>
</protein>
<dbReference type="EMBL" id="BQKI01000013">
    <property type="protein sequence ID" value="GJN06874.1"/>
    <property type="molecule type" value="Genomic_DNA"/>
</dbReference>
<reference evidence="2" key="2">
    <citation type="submission" date="2021-12" db="EMBL/GenBank/DDBJ databases">
        <title>Resequencing data analysis of finger millet.</title>
        <authorList>
            <person name="Hatakeyama M."/>
            <person name="Aluri S."/>
            <person name="Balachadran M.T."/>
            <person name="Sivarajan S.R."/>
            <person name="Poveda L."/>
            <person name="Shimizu-Inatsugi R."/>
            <person name="Schlapbach R."/>
            <person name="Sreeman S.M."/>
            <person name="Shimizu K.K."/>
        </authorList>
    </citation>
    <scope>NUCLEOTIDE SEQUENCE</scope>
</reference>
<dbReference type="AlphaFoldDB" id="A0AAV5D997"/>
<dbReference type="PANTHER" id="PTHR33110:SF134">
    <property type="entry name" value="OS09G0565350 PROTEIN"/>
    <property type="match status" value="1"/>
</dbReference>
<reference evidence="2" key="1">
    <citation type="journal article" date="2018" name="DNA Res.">
        <title>Multiple hybrid de novo genome assembly of finger millet, an orphan allotetraploid crop.</title>
        <authorList>
            <person name="Hatakeyama M."/>
            <person name="Aluri S."/>
            <person name="Balachadran M.T."/>
            <person name="Sivarajan S.R."/>
            <person name="Patrignani A."/>
            <person name="Gruter S."/>
            <person name="Poveda L."/>
            <person name="Shimizu-Inatsugi R."/>
            <person name="Baeten J."/>
            <person name="Francoijs K.J."/>
            <person name="Nataraja K.N."/>
            <person name="Reddy Y.A.N."/>
            <person name="Phadnis S."/>
            <person name="Ravikumar R.L."/>
            <person name="Schlapbach R."/>
            <person name="Sreeman S.M."/>
            <person name="Shimizu K.K."/>
        </authorList>
    </citation>
    <scope>NUCLEOTIDE SEQUENCE</scope>
</reference>
<gene>
    <name evidence="2" type="primary">ga24644</name>
    <name evidence="2" type="ORF">PR202_ga24644</name>
</gene>
<dbReference type="PANTHER" id="PTHR33110">
    <property type="entry name" value="F-BOX/KELCH-REPEAT PROTEIN-RELATED"/>
    <property type="match status" value="1"/>
</dbReference>
<dbReference type="Proteomes" id="UP001054889">
    <property type="component" value="Unassembled WGS sequence"/>
</dbReference>
<feature type="domain" description="KIB1-4 beta-propeller" evidence="1">
    <location>
        <begin position="13"/>
        <end position="257"/>
    </location>
</feature>
<evidence type="ECO:0000313" key="2">
    <source>
        <dbReference type="EMBL" id="GJN06874.1"/>
    </source>
</evidence>
<evidence type="ECO:0000259" key="1">
    <source>
        <dbReference type="Pfam" id="PF03478"/>
    </source>
</evidence>
<dbReference type="Pfam" id="PF03478">
    <property type="entry name" value="Beta-prop_KIB1-4"/>
    <property type="match status" value="1"/>
</dbReference>
<keyword evidence="3" id="KW-1185">Reference proteome</keyword>
<evidence type="ECO:0000313" key="3">
    <source>
        <dbReference type="Proteomes" id="UP001054889"/>
    </source>
</evidence>
<organism evidence="2 3">
    <name type="scientific">Eleusine coracana subsp. coracana</name>
    <dbReference type="NCBI Taxonomy" id="191504"/>
    <lineage>
        <taxon>Eukaryota</taxon>
        <taxon>Viridiplantae</taxon>
        <taxon>Streptophyta</taxon>
        <taxon>Embryophyta</taxon>
        <taxon>Tracheophyta</taxon>
        <taxon>Spermatophyta</taxon>
        <taxon>Magnoliopsida</taxon>
        <taxon>Liliopsida</taxon>
        <taxon>Poales</taxon>
        <taxon>Poaceae</taxon>
        <taxon>PACMAD clade</taxon>
        <taxon>Chloridoideae</taxon>
        <taxon>Cynodonteae</taxon>
        <taxon>Eleusininae</taxon>
        <taxon>Eleusine</taxon>
    </lineage>
</organism>